<accession>Q6CX00</accession>
<dbReference type="Proteomes" id="UP000000598">
    <property type="component" value="Chromosome D"/>
</dbReference>
<keyword evidence="3" id="KW-1185">Reference proteome</keyword>
<dbReference type="EMBL" id="CR382122">
    <property type="protein sequence ID" value="CAH01932.1"/>
    <property type="molecule type" value="Genomic_DNA"/>
</dbReference>
<reference evidence="1" key="2">
    <citation type="submission" date="2008-09" db="EMBL/GenBank/DDBJ databases">
        <authorList>
            <person name="Genoscope - CEA"/>
        </authorList>
    </citation>
    <scope>NUCLEOTIDE SEQUENCE</scope>
    <source>
        <strain>NRRL Y-1140</strain>
    </source>
</reference>
<dbReference type="GeneID" id="2897227"/>
<organism evidence="3">
    <name type="scientific">Kluyveromyces lactis (strain ATCC 8585 / CBS 2359 / DSM 70799 / NBRC 1267 / NRRL Y-1140 / WM37)</name>
    <name type="common">Yeast</name>
    <name type="synonym">Candida sphaerica</name>
    <dbReference type="NCBI Taxonomy" id="284590"/>
    <lineage>
        <taxon>Eukaryota</taxon>
        <taxon>Fungi</taxon>
        <taxon>Dikarya</taxon>
        <taxon>Ascomycota</taxon>
        <taxon>Saccharomycotina</taxon>
        <taxon>Saccharomycetes</taxon>
        <taxon>Saccharomycetales</taxon>
        <taxon>Saccharomycetaceae</taxon>
        <taxon>Kluyveromyces</taxon>
    </lineage>
</organism>
<dbReference type="RefSeq" id="XP_451539.1">
    <property type="nucleotide sequence ID" value="XM_451539.1"/>
</dbReference>
<evidence type="ECO:0000313" key="3">
    <source>
        <dbReference type="Proteomes" id="UP000000598"/>
    </source>
</evidence>
<dbReference type="AlphaFoldDB" id="Q6CSK9"/>
<evidence type="ECO:0000313" key="1">
    <source>
        <dbReference type="EMBL" id="CAH00176.2"/>
    </source>
</evidence>
<name>Q6CSK9_KLULA</name>
<dbReference type="EMBL" id="CR382124">
    <property type="protein sequence ID" value="CAH00176.2"/>
    <property type="molecule type" value="Genomic_DNA"/>
</dbReference>
<dbReference type="InParanoid" id="Q6CSK9"/>
<dbReference type="RefSeq" id="XP_453080.2">
    <property type="nucleotide sequence ID" value="XM_453080.2"/>
</dbReference>
<dbReference type="Proteomes" id="UP000000598">
    <property type="component" value="Chromosome B"/>
</dbReference>
<dbReference type="GeneID" id="2892849"/>
<gene>
    <name evidence="2" type="ORF">KLLA0_B00220g</name>
    <name evidence="1" type="ORF">KLLA0_D00209g</name>
</gene>
<sequence>MSLEVGGPTLFCTEQYVLPIDSSTTLGDAIRCGRSWGSRHPSDDWLPESMDISPPIYNASAPNTDLNSTHRTCGPYFILAGSSNITLLQAWQCGVLAGNRATSSSSNVVKTPHLLYLMILIAYFV</sequence>
<reference evidence="1 3" key="1">
    <citation type="journal article" date="2004" name="Nature">
        <title>Genome evolution in yeasts.</title>
        <authorList>
            <consortium name="Genolevures"/>
            <person name="Dujon B."/>
            <person name="Sherman D."/>
            <person name="Fischer G."/>
            <person name="Durrens P."/>
            <person name="Casaregola S."/>
            <person name="Lafontaine I."/>
            <person name="de Montigny J."/>
            <person name="Marck C."/>
            <person name="Neuveglise C."/>
            <person name="Talla E."/>
            <person name="Goffard N."/>
            <person name="Frangeul L."/>
            <person name="Aigle M."/>
            <person name="Anthouard V."/>
            <person name="Babour A."/>
            <person name="Barbe V."/>
            <person name="Barnay S."/>
            <person name="Blanchin S."/>
            <person name="Beckerich J.M."/>
            <person name="Beyne E."/>
            <person name="Bleykasten C."/>
            <person name="Boisrame A."/>
            <person name="Boyer J."/>
            <person name="Cattolico L."/>
            <person name="Confanioleri F."/>
            <person name="de Daruvar A."/>
            <person name="Despons L."/>
            <person name="Fabre E."/>
            <person name="Fairhead C."/>
            <person name="Ferry-Dumazet H."/>
            <person name="Groppi A."/>
            <person name="Hantraye F."/>
            <person name="Hennequin C."/>
            <person name="Jauniaux N."/>
            <person name="Joyet P."/>
            <person name="Kachouri R."/>
            <person name="Kerrest A."/>
            <person name="Koszul R."/>
            <person name="Lemaire M."/>
            <person name="Lesur I."/>
            <person name="Ma L."/>
            <person name="Muller H."/>
            <person name="Nicaud J.M."/>
            <person name="Nikolski M."/>
            <person name="Oztas S."/>
            <person name="Ozier-Kalogeropoulos O."/>
            <person name="Pellenz S."/>
            <person name="Potier S."/>
            <person name="Richard G.F."/>
            <person name="Straub M.L."/>
            <person name="Suleau A."/>
            <person name="Swennene D."/>
            <person name="Tekaia F."/>
            <person name="Wesolowski-Louvel M."/>
            <person name="Westhof E."/>
            <person name="Wirth B."/>
            <person name="Zeniou-Meyer M."/>
            <person name="Zivanovic I."/>
            <person name="Bolotin-Fukuhara M."/>
            <person name="Thierry A."/>
            <person name="Bouchier C."/>
            <person name="Caudron B."/>
            <person name="Scarpelli C."/>
            <person name="Gaillardin C."/>
            <person name="Weissenbach J."/>
            <person name="Wincker P."/>
            <person name="Souciet J.L."/>
        </authorList>
    </citation>
    <scope>NUCLEOTIDE SEQUENCE [LARGE SCALE GENOMIC DNA]</scope>
    <source>
        <strain evidence="3">ATCC 8585 / CBS 2359 / DSM 70799 / NBRC 1267 / NRRL Y-1140 / WM37</strain>
        <strain evidence="1">NRRL Y-1140</strain>
    </source>
</reference>
<proteinExistence type="predicted"/>
<dbReference type="PaxDb" id="284590-Q6CSK9"/>
<dbReference type="KEGG" id="kla:KLLA0_D00209g"/>
<evidence type="ECO:0000313" key="2">
    <source>
        <dbReference type="EMBL" id="CAH01932.1"/>
    </source>
</evidence>
<dbReference type="HOGENOM" id="CLU_1992958_0_0_1"/>
<dbReference type="KEGG" id="kla:KLLA0_B00220g"/>
<accession>Q6CSK9</accession>
<protein>
    <submittedName>
        <fullName evidence="2">KLLA0B00220p</fullName>
    </submittedName>
    <submittedName>
        <fullName evidence="1">KLLA0D00209p</fullName>
    </submittedName>
</protein>